<dbReference type="GO" id="GO:0005524">
    <property type="term" value="F:ATP binding"/>
    <property type="evidence" value="ECO:0007669"/>
    <property type="project" value="UniProtKB-KW"/>
</dbReference>
<feature type="domain" description="Helicase ATP-binding" evidence="9">
    <location>
        <begin position="271"/>
        <end position="463"/>
    </location>
</feature>
<dbReference type="SMART" id="SM00490">
    <property type="entry name" value="HELICc"/>
    <property type="match status" value="1"/>
</dbReference>
<dbReference type="FunFam" id="1.20.120.1080:FF:000021">
    <property type="entry name" value="ATP-dependent RNA helicase DEAH13"/>
    <property type="match status" value="1"/>
</dbReference>
<feature type="compositionally biased region" description="Basic and acidic residues" evidence="8">
    <location>
        <begin position="43"/>
        <end position="53"/>
    </location>
</feature>
<dbReference type="InterPro" id="IPR014001">
    <property type="entry name" value="Helicase_ATP-bd"/>
</dbReference>
<evidence type="ECO:0000259" key="9">
    <source>
        <dbReference type="PROSITE" id="PS51192"/>
    </source>
</evidence>
<keyword evidence="6" id="KW-0067">ATP-binding</keyword>
<dbReference type="EMBL" id="JAJJMA010300331">
    <property type="protein sequence ID" value="MCL7048054.1"/>
    <property type="molecule type" value="Genomic_DNA"/>
</dbReference>
<dbReference type="Gene3D" id="1.20.120.1080">
    <property type="match status" value="1"/>
</dbReference>
<evidence type="ECO:0000256" key="6">
    <source>
        <dbReference type="ARBA" id="ARBA00022840"/>
    </source>
</evidence>
<dbReference type="InterPro" id="IPR027417">
    <property type="entry name" value="P-loop_NTPase"/>
</dbReference>
<dbReference type="Pfam" id="PF00270">
    <property type="entry name" value="DEAD"/>
    <property type="match status" value="1"/>
</dbReference>
<dbReference type="PROSITE" id="PS51194">
    <property type="entry name" value="HELICASE_CTER"/>
    <property type="match status" value="1"/>
</dbReference>
<dbReference type="Pfam" id="PF21010">
    <property type="entry name" value="HA2_C"/>
    <property type="match status" value="1"/>
</dbReference>
<dbReference type="InterPro" id="IPR011709">
    <property type="entry name" value="DEAD-box_helicase_OB_fold"/>
</dbReference>
<comment type="catalytic activity">
    <reaction evidence="7">
        <text>ATP + H2O = ADP + phosphate + H(+)</text>
        <dbReference type="Rhea" id="RHEA:13065"/>
        <dbReference type="ChEBI" id="CHEBI:15377"/>
        <dbReference type="ChEBI" id="CHEBI:15378"/>
        <dbReference type="ChEBI" id="CHEBI:30616"/>
        <dbReference type="ChEBI" id="CHEBI:43474"/>
        <dbReference type="ChEBI" id="CHEBI:456216"/>
        <dbReference type="EC" id="3.6.4.13"/>
    </reaction>
</comment>
<name>A0AA41VV21_PAPNU</name>
<dbReference type="SUPFAM" id="SSF52540">
    <property type="entry name" value="P-loop containing nucleoside triphosphate hydrolases"/>
    <property type="match status" value="1"/>
</dbReference>
<keyword evidence="3" id="KW-0547">Nucleotide-binding</keyword>
<dbReference type="EC" id="3.6.4.13" evidence="2"/>
<dbReference type="InterPro" id="IPR002464">
    <property type="entry name" value="DNA/RNA_helicase_DEAH_CS"/>
</dbReference>
<dbReference type="SMART" id="SM00487">
    <property type="entry name" value="DEXDc"/>
    <property type="match status" value="1"/>
</dbReference>
<keyword evidence="5" id="KW-0347">Helicase</keyword>
<dbReference type="PANTHER" id="PTHR18934">
    <property type="entry name" value="ATP-DEPENDENT RNA HELICASE"/>
    <property type="match status" value="1"/>
</dbReference>
<dbReference type="PROSITE" id="PS51192">
    <property type="entry name" value="HELICASE_ATP_BIND_1"/>
    <property type="match status" value="1"/>
</dbReference>
<feature type="domain" description="Helicase C-terminal" evidence="10">
    <location>
        <begin position="664"/>
        <end position="827"/>
    </location>
</feature>
<evidence type="ECO:0000256" key="8">
    <source>
        <dbReference type="SAM" id="MobiDB-lite"/>
    </source>
</evidence>
<dbReference type="GO" id="GO:0005730">
    <property type="term" value="C:nucleolus"/>
    <property type="evidence" value="ECO:0007669"/>
    <property type="project" value="TreeGrafter"/>
</dbReference>
<dbReference type="SMART" id="SM00847">
    <property type="entry name" value="HA2"/>
    <property type="match status" value="1"/>
</dbReference>
<comment type="similarity">
    <text evidence="1">Belongs to the DEAD box helicase family. DEAH subfamily.</text>
</comment>
<evidence type="ECO:0000256" key="1">
    <source>
        <dbReference type="ARBA" id="ARBA00008792"/>
    </source>
</evidence>
<protein>
    <recommendedName>
        <fullName evidence="2">RNA helicase</fullName>
        <ecNumber evidence="2">3.6.4.13</ecNumber>
    </recommendedName>
</protein>
<organism evidence="11 12">
    <name type="scientific">Papaver nudicaule</name>
    <name type="common">Iceland poppy</name>
    <dbReference type="NCBI Taxonomy" id="74823"/>
    <lineage>
        <taxon>Eukaryota</taxon>
        <taxon>Viridiplantae</taxon>
        <taxon>Streptophyta</taxon>
        <taxon>Embryophyta</taxon>
        <taxon>Tracheophyta</taxon>
        <taxon>Spermatophyta</taxon>
        <taxon>Magnoliopsida</taxon>
        <taxon>Ranunculales</taxon>
        <taxon>Papaveraceae</taxon>
        <taxon>Papaveroideae</taxon>
        <taxon>Papaver</taxon>
    </lineage>
</organism>
<dbReference type="InterPro" id="IPR011545">
    <property type="entry name" value="DEAD/DEAH_box_helicase_dom"/>
</dbReference>
<dbReference type="SMART" id="SM00382">
    <property type="entry name" value="AAA"/>
    <property type="match status" value="1"/>
</dbReference>
<feature type="region of interest" description="Disordered" evidence="8">
    <location>
        <begin position="591"/>
        <end position="629"/>
    </location>
</feature>
<evidence type="ECO:0000256" key="3">
    <source>
        <dbReference type="ARBA" id="ARBA00022741"/>
    </source>
</evidence>
<keyword evidence="12" id="KW-1185">Reference proteome</keyword>
<evidence type="ECO:0000313" key="12">
    <source>
        <dbReference type="Proteomes" id="UP001177140"/>
    </source>
</evidence>
<dbReference type="InterPro" id="IPR001650">
    <property type="entry name" value="Helicase_C-like"/>
</dbReference>
<dbReference type="InterPro" id="IPR048333">
    <property type="entry name" value="HA2_WH"/>
</dbReference>
<dbReference type="PROSITE" id="PS00690">
    <property type="entry name" value="DEAH_ATP_HELICASE"/>
    <property type="match status" value="1"/>
</dbReference>
<feature type="region of interest" description="Disordered" evidence="8">
    <location>
        <begin position="649"/>
        <end position="689"/>
    </location>
</feature>
<keyword evidence="4" id="KW-0378">Hydrolase</keyword>
<evidence type="ECO:0000256" key="2">
    <source>
        <dbReference type="ARBA" id="ARBA00012552"/>
    </source>
</evidence>
<feature type="region of interest" description="Disordered" evidence="8">
    <location>
        <begin position="97"/>
        <end position="123"/>
    </location>
</feature>
<dbReference type="PANTHER" id="PTHR18934:SF99">
    <property type="entry name" value="ATP-DEPENDENT RNA HELICASE DHX37-RELATED"/>
    <property type="match status" value="1"/>
</dbReference>
<dbReference type="InterPro" id="IPR003593">
    <property type="entry name" value="AAA+_ATPase"/>
</dbReference>
<evidence type="ECO:0000256" key="4">
    <source>
        <dbReference type="ARBA" id="ARBA00022801"/>
    </source>
</evidence>
<dbReference type="GO" id="GO:0016787">
    <property type="term" value="F:hydrolase activity"/>
    <property type="evidence" value="ECO:0007669"/>
    <property type="project" value="UniProtKB-KW"/>
</dbReference>
<evidence type="ECO:0000256" key="5">
    <source>
        <dbReference type="ARBA" id="ARBA00022806"/>
    </source>
</evidence>
<dbReference type="Gene3D" id="3.40.50.300">
    <property type="entry name" value="P-loop containing nucleotide triphosphate hydrolases"/>
    <property type="match status" value="3"/>
</dbReference>
<feature type="region of interest" description="Disordered" evidence="8">
    <location>
        <begin position="1"/>
        <end position="53"/>
    </location>
</feature>
<dbReference type="GO" id="GO:0003723">
    <property type="term" value="F:RNA binding"/>
    <property type="evidence" value="ECO:0007669"/>
    <property type="project" value="TreeGrafter"/>
</dbReference>
<dbReference type="InterPro" id="IPR007502">
    <property type="entry name" value="Helicase-assoc_dom"/>
</dbReference>
<dbReference type="CDD" id="cd18791">
    <property type="entry name" value="SF2_C_RHA"/>
    <property type="match status" value="1"/>
</dbReference>
<dbReference type="Pfam" id="PF00271">
    <property type="entry name" value="Helicase_C"/>
    <property type="match status" value="1"/>
</dbReference>
<dbReference type="Pfam" id="PF07717">
    <property type="entry name" value="OB_NTP_bind"/>
    <property type="match status" value="1"/>
</dbReference>
<feature type="compositionally biased region" description="Polar residues" evidence="8">
    <location>
        <begin position="670"/>
        <end position="685"/>
    </location>
</feature>
<dbReference type="GO" id="GO:0003724">
    <property type="term" value="F:RNA helicase activity"/>
    <property type="evidence" value="ECO:0007669"/>
    <property type="project" value="UniProtKB-EC"/>
</dbReference>
<evidence type="ECO:0000259" key="10">
    <source>
        <dbReference type="PROSITE" id="PS51194"/>
    </source>
</evidence>
<gene>
    <name evidence="11" type="ORF">MKW94_020598</name>
</gene>
<dbReference type="Proteomes" id="UP001177140">
    <property type="component" value="Unassembled WGS sequence"/>
</dbReference>
<dbReference type="Pfam" id="PF04408">
    <property type="entry name" value="WHD_HA2"/>
    <property type="match status" value="1"/>
</dbReference>
<evidence type="ECO:0000313" key="11">
    <source>
        <dbReference type="EMBL" id="MCL7048054.1"/>
    </source>
</evidence>
<dbReference type="InterPro" id="IPR056371">
    <property type="entry name" value="DHX37-like_C"/>
</dbReference>
<dbReference type="Pfam" id="PF23362">
    <property type="entry name" value="DHX37_C"/>
    <property type="match status" value="1"/>
</dbReference>
<dbReference type="GO" id="GO:0000462">
    <property type="term" value="P:maturation of SSU-rRNA from tricistronic rRNA transcript (SSU-rRNA, 5.8S rRNA, LSU-rRNA)"/>
    <property type="evidence" value="ECO:0007669"/>
    <property type="project" value="TreeGrafter"/>
</dbReference>
<sequence length="1334" mass="148380">MKGDDSNVLILSGKKKTKPKVKNQANAIKKPPLSKSQKRKLKKLEEEKEQEAKLSKSVRILEKYKIKDEAFSLLKSSGNIGQAETVKEKRLREVNFRKAGLEPEDERPTKKRAKETEPCESEVAMDDDCEIEDDGDNVQPMMVEHERRVNAPLASCTSQQPPSCTTQCTDVGNDDCLPTKDSAVKDGGGHMDKEHKYSLAEASENGQTNGIGVKVKEVTAPKVGANTDSAVSDGNVNRPLITPTFVPVSRPTEVETKRKDLPIVMMEQEIMEAINENSVIILCGETGCGKTTQVPQFLYEAGFGSSKTGLQNGIIGVTQPRRVAVLATAKRVAYELGLTLGKEVGFQVRHDRRIGNNASIKFMTDGILLREAQNDFLLKRYSVIILDEAHERSLNTDILIGMLSRIIVVRQKIYHEQQEKLLSGVTITPENRVSQLKVILMSATLRVEDFVSGKKLFPQPPPVIEVPTRQYPVTTHFSKRTEVVDYIGQAFKKVIAIHKRLPPGGILVFVTGQREVEYLCKKLCGASKELQNRNKLKCKTDEKPADSLGASNINEGIDMKDINEAYEIQGHSDQQTDRFSSYDEDYRILSEEEEEDDYSSGTESDLSYNSEDELAPAPEKDGDHVNGLEGGNLASLKAAFEALVTKKAHNPKSGEQLSLPNSDDLGNADSHLNNGVTKSSPTSSKTHGEAHDFCPGELCVLPLYAMLPAAAQLRVFEEIEEGQRLVVVATNVAETSLTIPGIKYVVDTGREKVKNYNSSNGMETYEVQWISKASAAQRAGRAGRTGPGHSYRLYSSAVFCNILSDFSVAEISKIPVDGVVLLMKSMGIDKVRNFPFPTPPKDTALVEAERCLKALEALDSLGRLTPLGKAMSHYPMSPRHSRMLLTVIQIMRKVKDYARANLVLGYTVAAAAALSLSNPLMMQLNGSQANKDGLNEEDESATKNSKKDLDKQEKLKQKQLKQAAKDARTKFCNPSSDALTIAYALQLFELAQNPYEFCKENALHLKTMEEMSKLRKQLLQLVFHQVSVDESQQEFLWVHGTVQDVELAWRVSSDKHPLSLSEEELLGQAICAGWADRVAKRIIVVSKSSELDGKGSAVRYQAAMVNEPVFVHRWSTVAASSPELLVYNELIQTKRPYMHGITRVKSNWLVKYASSQCTFSAPLTDPSPTYEPETDKVLCWVIPSFGPHLWPLGKHSSPINDDTLRVSVFACALLEGRVLPCFGRVQKFLAAQPAICLKPEAFGQKRVGNLLNRLKGKSRTIDSRAMLRETWSKHPTALYSEILDWIQEKHRNQFEELWSEMHREVHLEYEELFPKSGKSKKKGGKKKSKQVRIG</sequence>
<reference evidence="11" key="1">
    <citation type="submission" date="2022-03" db="EMBL/GenBank/DDBJ databases">
        <title>A functionally conserved STORR gene fusion in Papaver species that diverged 16.8 million years ago.</title>
        <authorList>
            <person name="Catania T."/>
        </authorList>
    </citation>
    <scope>NUCLEOTIDE SEQUENCE</scope>
    <source>
        <strain evidence="11">S-191538</strain>
    </source>
</reference>
<accession>A0AA41VV21</accession>
<feature type="region of interest" description="Disordered" evidence="8">
    <location>
        <begin position="927"/>
        <end position="952"/>
    </location>
</feature>
<proteinExistence type="inferred from homology"/>
<dbReference type="CDD" id="cd17982">
    <property type="entry name" value="DEXHc_DHX37"/>
    <property type="match status" value="1"/>
</dbReference>
<evidence type="ECO:0000256" key="7">
    <source>
        <dbReference type="ARBA" id="ARBA00047984"/>
    </source>
</evidence>
<dbReference type="FunFam" id="3.40.50.300:FF:000637">
    <property type="entry name" value="ATP-dependent RNA helicase DHX37/DHR1"/>
    <property type="match status" value="1"/>
</dbReference>
<comment type="caution">
    <text evidence="11">The sequence shown here is derived from an EMBL/GenBank/DDBJ whole genome shotgun (WGS) entry which is preliminary data.</text>
</comment>